<evidence type="ECO:0000256" key="10">
    <source>
        <dbReference type="ARBA" id="ARBA00023136"/>
    </source>
</evidence>
<dbReference type="Proteomes" id="UP000193067">
    <property type="component" value="Unassembled WGS sequence"/>
</dbReference>
<evidence type="ECO:0000256" key="1">
    <source>
        <dbReference type="ARBA" id="ARBA00001970"/>
    </source>
</evidence>
<keyword evidence="14" id="KW-1185">Reference proteome</keyword>
<dbReference type="GO" id="GO:0046872">
    <property type="term" value="F:metal ion binding"/>
    <property type="evidence" value="ECO:0007669"/>
    <property type="project" value="UniProtKB-KW"/>
</dbReference>
<organism evidence="13 14">
    <name type="scientific">Trametes coccinea (strain BRFM310)</name>
    <name type="common">Pycnoporus coccineus</name>
    <dbReference type="NCBI Taxonomy" id="1353009"/>
    <lineage>
        <taxon>Eukaryota</taxon>
        <taxon>Fungi</taxon>
        <taxon>Dikarya</taxon>
        <taxon>Basidiomycota</taxon>
        <taxon>Agaricomycotina</taxon>
        <taxon>Agaricomycetes</taxon>
        <taxon>Polyporales</taxon>
        <taxon>Polyporaceae</taxon>
        <taxon>Trametes</taxon>
    </lineage>
</organism>
<feature type="domain" description="Cytochrome b561" evidence="12">
    <location>
        <begin position="87"/>
        <end position="217"/>
    </location>
</feature>
<dbReference type="OrthoDB" id="432881at2759"/>
<keyword evidence="3" id="KW-0813">Transport</keyword>
<dbReference type="PANTHER" id="PTHR15422:SF45">
    <property type="entry name" value="CYTOCHROME B561 DOMAIN-CONTAINING PROTEIN"/>
    <property type="match status" value="1"/>
</dbReference>
<comment type="subcellular location">
    <subcellularLocation>
        <location evidence="2">Membrane</location>
        <topology evidence="2">Multi-pass membrane protein</topology>
    </subcellularLocation>
</comment>
<keyword evidence="5 11" id="KW-0812">Transmembrane</keyword>
<dbReference type="PANTHER" id="PTHR15422">
    <property type="entry name" value="OS05G0565100 PROTEIN"/>
    <property type="match status" value="1"/>
</dbReference>
<feature type="transmembrane region" description="Helical" evidence="11">
    <location>
        <begin position="229"/>
        <end position="249"/>
    </location>
</feature>
<evidence type="ECO:0000256" key="3">
    <source>
        <dbReference type="ARBA" id="ARBA00022448"/>
    </source>
</evidence>
<dbReference type="EMBL" id="KZ084110">
    <property type="protein sequence ID" value="OSD01668.1"/>
    <property type="molecule type" value="Genomic_DNA"/>
</dbReference>
<dbReference type="InterPro" id="IPR045150">
    <property type="entry name" value="CYB561D1/2"/>
</dbReference>
<accession>A0A1Y2IKK5</accession>
<sequence>MTVDPASPPTAVDRSDVEYEPLVVESAPTSRDPSIMGYDEQFVKPEGRRGDIPALWAALISTAVFLVSSWAITLANKPTSLGLFFFHPLLQSLAVSMFTYGILTLQPTSQAKTKAAGLTRHQLAILALGVPAITLGTVAIVYRKYLHESAHFTTWHGTIGIVSVAWMVVQIILGAGSVWFGGRLFGGNPKAKLVWKYHRLSGYLLFPLFLLAAHLGGAWSNWSTGNSPYVVRLLAYTISPIVTFAAILVRMRTSKMQFF</sequence>
<feature type="transmembrane region" description="Helical" evidence="11">
    <location>
        <begin position="54"/>
        <end position="75"/>
    </location>
</feature>
<keyword evidence="4" id="KW-0349">Heme</keyword>
<gene>
    <name evidence="13" type="ORF">PYCCODRAFT_1412440</name>
</gene>
<evidence type="ECO:0000256" key="11">
    <source>
        <dbReference type="SAM" id="Phobius"/>
    </source>
</evidence>
<reference evidence="13 14" key="1">
    <citation type="journal article" date="2015" name="Biotechnol. Biofuels">
        <title>Enhanced degradation of softwood versus hardwood by the white-rot fungus Pycnoporus coccineus.</title>
        <authorList>
            <person name="Couturier M."/>
            <person name="Navarro D."/>
            <person name="Chevret D."/>
            <person name="Henrissat B."/>
            <person name="Piumi F."/>
            <person name="Ruiz-Duenas F.J."/>
            <person name="Martinez A.T."/>
            <person name="Grigoriev I.V."/>
            <person name="Riley R."/>
            <person name="Lipzen A."/>
            <person name="Berrin J.G."/>
            <person name="Master E.R."/>
            <person name="Rosso M.N."/>
        </authorList>
    </citation>
    <scope>NUCLEOTIDE SEQUENCE [LARGE SCALE GENOMIC DNA]</scope>
    <source>
        <strain evidence="13 14">BRFM310</strain>
    </source>
</reference>
<feature type="transmembrane region" description="Helical" evidence="11">
    <location>
        <begin position="123"/>
        <end position="142"/>
    </location>
</feature>
<evidence type="ECO:0000313" key="13">
    <source>
        <dbReference type="EMBL" id="OSD01668.1"/>
    </source>
</evidence>
<keyword evidence="6" id="KW-0479">Metal-binding</keyword>
<name>A0A1Y2IKK5_TRAC3</name>
<feature type="transmembrane region" description="Helical" evidence="11">
    <location>
        <begin position="154"/>
        <end position="180"/>
    </location>
</feature>
<evidence type="ECO:0000256" key="5">
    <source>
        <dbReference type="ARBA" id="ARBA00022692"/>
    </source>
</evidence>
<evidence type="ECO:0000256" key="4">
    <source>
        <dbReference type="ARBA" id="ARBA00022617"/>
    </source>
</evidence>
<keyword evidence="8 11" id="KW-1133">Transmembrane helix</keyword>
<comment type="cofactor">
    <cofactor evidence="1">
        <name>heme b</name>
        <dbReference type="ChEBI" id="CHEBI:60344"/>
    </cofactor>
</comment>
<dbReference type="GO" id="GO:0016020">
    <property type="term" value="C:membrane"/>
    <property type="evidence" value="ECO:0007669"/>
    <property type="project" value="UniProtKB-SubCell"/>
</dbReference>
<evidence type="ECO:0000256" key="7">
    <source>
        <dbReference type="ARBA" id="ARBA00022982"/>
    </source>
</evidence>
<dbReference type="Gene3D" id="1.20.120.1770">
    <property type="match status" value="1"/>
</dbReference>
<evidence type="ECO:0000256" key="9">
    <source>
        <dbReference type="ARBA" id="ARBA00023004"/>
    </source>
</evidence>
<dbReference type="AlphaFoldDB" id="A0A1Y2IKK5"/>
<evidence type="ECO:0000256" key="2">
    <source>
        <dbReference type="ARBA" id="ARBA00004141"/>
    </source>
</evidence>
<dbReference type="GO" id="GO:0140575">
    <property type="term" value="F:transmembrane monodehydroascorbate reductase activity"/>
    <property type="evidence" value="ECO:0007669"/>
    <property type="project" value="InterPro"/>
</dbReference>
<keyword evidence="10 11" id="KW-0472">Membrane</keyword>
<dbReference type="CDD" id="cd08761">
    <property type="entry name" value="Cyt_b561_CYB561D2_like"/>
    <property type="match status" value="1"/>
</dbReference>
<proteinExistence type="predicted"/>
<feature type="transmembrane region" description="Helical" evidence="11">
    <location>
        <begin position="200"/>
        <end position="217"/>
    </location>
</feature>
<evidence type="ECO:0000256" key="8">
    <source>
        <dbReference type="ARBA" id="ARBA00022989"/>
    </source>
</evidence>
<evidence type="ECO:0000313" key="14">
    <source>
        <dbReference type="Proteomes" id="UP000193067"/>
    </source>
</evidence>
<feature type="transmembrane region" description="Helical" evidence="11">
    <location>
        <begin position="81"/>
        <end position="103"/>
    </location>
</feature>
<keyword evidence="9" id="KW-0408">Iron</keyword>
<dbReference type="Pfam" id="PF03188">
    <property type="entry name" value="Cytochrom_B561"/>
    <property type="match status" value="1"/>
</dbReference>
<dbReference type="InterPro" id="IPR006593">
    <property type="entry name" value="Cyt_b561/ferric_Rdtase_TM"/>
</dbReference>
<evidence type="ECO:0000259" key="12">
    <source>
        <dbReference type="Pfam" id="PF03188"/>
    </source>
</evidence>
<keyword evidence="7" id="KW-0249">Electron transport</keyword>
<protein>
    <recommendedName>
        <fullName evidence="12">Cytochrome b561 domain-containing protein</fullName>
    </recommendedName>
</protein>
<evidence type="ECO:0000256" key="6">
    <source>
        <dbReference type="ARBA" id="ARBA00022723"/>
    </source>
</evidence>